<accession>A0A9W4H265</accession>
<dbReference type="GO" id="GO:0047044">
    <property type="term" value="F:androstan-3-alpha,17-beta-diol dehydrogenase (NAD+) activity"/>
    <property type="evidence" value="ECO:0007669"/>
    <property type="project" value="UniProtKB-EC"/>
</dbReference>
<keyword evidence="5" id="KW-1185">Reference proteome</keyword>
<dbReference type="PROSITE" id="PS00061">
    <property type="entry name" value="ADH_SHORT"/>
    <property type="match status" value="1"/>
</dbReference>
<evidence type="ECO:0000313" key="5">
    <source>
        <dbReference type="Proteomes" id="UP001153328"/>
    </source>
</evidence>
<keyword evidence="2 4" id="KW-0560">Oxidoreductase</keyword>
<dbReference type="EC" id="1.1.1.53" evidence="4"/>
<dbReference type="PANTHER" id="PTHR42760:SF133">
    <property type="entry name" value="3-OXOACYL-[ACYL-CARRIER-PROTEIN] REDUCTASE"/>
    <property type="match status" value="1"/>
</dbReference>
<dbReference type="EMBL" id="CAJVAX010000017">
    <property type="protein sequence ID" value="CAG7644105.1"/>
    <property type="molecule type" value="Genomic_DNA"/>
</dbReference>
<organism evidence="4 5">
    <name type="scientific">Actinacidiphila bryophytorum</name>
    <dbReference type="NCBI Taxonomy" id="1436133"/>
    <lineage>
        <taxon>Bacteria</taxon>
        <taxon>Bacillati</taxon>
        <taxon>Actinomycetota</taxon>
        <taxon>Actinomycetes</taxon>
        <taxon>Kitasatosporales</taxon>
        <taxon>Streptomycetaceae</taxon>
        <taxon>Actinacidiphila</taxon>
    </lineage>
</organism>
<dbReference type="PRINTS" id="PR00081">
    <property type="entry name" value="GDHRDH"/>
</dbReference>
<dbReference type="AlphaFoldDB" id="A0A9W4H265"/>
<dbReference type="PRINTS" id="PR00080">
    <property type="entry name" value="SDRFAMILY"/>
</dbReference>
<feature type="domain" description="Ketoreductase" evidence="3">
    <location>
        <begin position="7"/>
        <end position="186"/>
    </location>
</feature>
<evidence type="ECO:0000259" key="3">
    <source>
        <dbReference type="SMART" id="SM00822"/>
    </source>
</evidence>
<protein>
    <submittedName>
        <fullName evidence="4">3-alpha-(Or 20-beta)-hydroxysteroid dehydrogenase</fullName>
        <ecNumber evidence="4">1.1.1.53</ecNumber>
    </submittedName>
</protein>
<proteinExistence type="inferred from homology"/>
<comment type="similarity">
    <text evidence="1">Belongs to the short-chain dehydrogenases/reductases (SDR) family.</text>
</comment>
<comment type="caution">
    <text evidence="4">The sequence shown here is derived from an EMBL/GenBank/DDBJ whole genome shotgun (WGS) entry which is preliminary data.</text>
</comment>
<sequence length="258" mass="26497">MSGLQGKVVIVTGGSGGLGVATAACLAREGASVVLTGRDGEEGEKAAAEVGGVFLRHDVTSEDGWRSVVEATVDRHGRLDGLVNNAGIDTWSLIEHETLEKFEQVMKVNLTGVFLGLKAVVGPMRRAGGGSIVNIGSATGLSGHPMTAGYGVSKWGARGLTKMAAVEFGRYRIRVNSVHPGLMYTPMTAARGVQPGEGKFPPSPLGRVGLPAEVGEAVAFLISDAATYTTGADICVDGGWTAGEAGLMQHAPAPDDLD</sequence>
<evidence type="ECO:0000256" key="1">
    <source>
        <dbReference type="ARBA" id="ARBA00006484"/>
    </source>
</evidence>
<dbReference type="FunFam" id="3.40.50.720:FF:000084">
    <property type="entry name" value="Short-chain dehydrogenase reductase"/>
    <property type="match status" value="1"/>
</dbReference>
<reference evidence="4" key="1">
    <citation type="submission" date="2021-06" db="EMBL/GenBank/DDBJ databases">
        <authorList>
            <person name="Arsene-Ploetze F."/>
        </authorList>
    </citation>
    <scope>NUCLEOTIDE SEQUENCE</scope>
    <source>
        <strain evidence="4">SBRY1</strain>
    </source>
</reference>
<dbReference type="InterPro" id="IPR036291">
    <property type="entry name" value="NAD(P)-bd_dom_sf"/>
</dbReference>
<dbReference type="RefSeq" id="WP_205048559.1">
    <property type="nucleotide sequence ID" value="NZ_CAJVAX010000017.1"/>
</dbReference>
<dbReference type="InterPro" id="IPR002347">
    <property type="entry name" value="SDR_fam"/>
</dbReference>
<dbReference type="SMART" id="SM00822">
    <property type="entry name" value="PKS_KR"/>
    <property type="match status" value="1"/>
</dbReference>
<dbReference type="Gene3D" id="3.40.50.720">
    <property type="entry name" value="NAD(P)-binding Rossmann-like Domain"/>
    <property type="match status" value="1"/>
</dbReference>
<gene>
    <name evidence="4" type="ORF">SBRY_30975</name>
</gene>
<dbReference type="PANTHER" id="PTHR42760">
    <property type="entry name" value="SHORT-CHAIN DEHYDROGENASES/REDUCTASES FAMILY MEMBER"/>
    <property type="match status" value="1"/>
</dbReference>
<dbReference type="PROSITE" id="PS51257">
    <property type="entry name" value="PROKAR_LIPOPROTEIN"/>
    <property type="match status" value="1"/>
</dbReference>
<dbReference type="InterPro" id="IPR057326">
    <property type="entry name" value="KR_dom"/>
</dbReference>
<dbReference type="Pfam" id="PF13561">
    <property type="entry name" value="adh_short_C2"/>
    <property type="match status" value="1"/>
</dbReference>
<dbReference type="Proteomes" id="UP001153328">
    <property type="component" value="Unassembled WGS sequence"/>
</dbReference>
<name>A0A9W4H265_9ACTN</name>
<evidence type="ECO:0000256" key="2">
    <source>
        <dbReference type="ARBA" id="ARBA00023002"/>
    </source>
</evidence>
<dbReference type="InterPro" id="IPR020904">
    <property type="entry name" value="Sc_DH/Rdtase_CS"/>
</dbReference>
<evidence type="ECO:0000313" key="4">
    <source>
        <dbReference type="EMBL" id="CAG7644105.1"/>
    </source>
</evidence>
<dbReference type="NCBIfam" id="NF005559">
    <property type="entry name" value="PRK07231.1"/>
    <property type="match status" value="1"/>
</dbReference>
<dbReference type="SUPFAM" id="SSF51735">
    <property type="entry name" value="NAD(P)-binding Rossmann-fold domains"/>
    <property type="match status" value="1"/>
</dbReference>